<dbReference type="Pfam" id="PF00012">
    <property type="entry name" value="HSP70"/>
    <property type="match status" value="2"/>
</dbReference>
<dbReference type="InterPro" id="IPR043129">
    <property type="entry name" value="ATPase_NBD"/>
</dbReference>
<evidence type="ECO:0000256" key="3">
    <source>
        <dbReference type="ARBA" id="ARBA00022840"/>
    </source>
</evidence>
<dbReference type="PANTHER" id="PTHR14187:SF5">
    <property type="entry name" value="HEAT SHOCK 70 KDA PROTEIN 12A"/>
    <property type="match status" value="1"/>
</dbReference>
<sequence length="820" mass="92351">MASSFDLLLCQDLTRRSNVYDMQGQPFQALAIFTMAIQYLKNHFLSALNRQVLAVKETDIQYVITVPAIWSDSAKQFMREAAIKAGIDGKRLKLALEPESASICCSEESEKARIALAGIGTRSMVIDLGGGTADISVHERKEDKTLKEIHKASGGPWGGIYVDENYLQWLRSIFGSESIDKLKNEAVGDYMDLLRQFETKKRAHSTTVPIKTTIRLPNSLRTFVEKAWGKDIGNVLSQKGLTLVSGDKVRVKPSIFDSWFDGPLNKVISHVKELLKEDQMKSVQIIMLVGGFGGFKAFVSMGDEVKLNKEISDEFTTNSPEMSLIEIYQSTSKLPYYVADADCTKLGDLIVHHPNGPQEKEKKIDVTFIFGETELVVKKMFSKLFQRKDTSDDRPSDAPPKITVKIPHPKPKKENILLVAAFDFGTTYSGFAFSFHNDPMNIQTQNWVAGSEKLISPKTPSCVLLNPKGEFDSFGFFAENKYVDLAEEDKHTEWRFFRRFKMVLHDNKAGIKDNRLKLALEPEAASLWCIENSENARIAMAGTGTRNMVVDLGGGTADISVHERKENGTVKEVHKASGGPWGGIYVDENYMKWIASIFGQQAVDDMKKYAMGDYFDILREFETKKRAHKTNTATKTTLRVSSILRAYAEKHSGMKLEEMIAKKEFGDTVVLRGGDKLRIESSVMDAWFNEPVDRLIAHLKELLKEERLKSVKNIMVMGCFDAFVKAGDEVEVNAELSKEFPANSQEMSLIEIYQSAKPEPWYVNDSECTKLGDLLISHPGAKQNKRKIDVTFIFGETELVVKWRIHETGNEEFLKINCLH</sequence>
<dbReference type="InterPro" id="IPR013126">
    <property type="entry name" value="Hsp_70_fam"/>
</dbReference>
<protein>
    <submittedName>
        <fullName evidence="4">HS12B-like protein</fullName>
    </submittedName>
</protein>
<reference evidence="4" key="1">
    <citation type="submission" date="2022-11" db="EMBL/GenBank/DDBJ databases">
        <title>Centuries of genome instability and evolution in soft-shell clam transmissible cancer (bioRxiv).</title>
        <authorList>
            <person name="Hart S.F.M."/>
            <person name="Yonemitsu M.A."/>
            <person name="Giersch R.M."/>
            <person name="Beal B.F."/>
            <person name="Arriagada G."/>
            <person name="Davis B.W."/>
            <person name="Ostrander E.A."/>
            <person name="Goff S.P."/>
            <person name="Metzger M.J."/>
        </authorList>
    </citation>
    <scope>NUCLEOTIDE SEQUENCE</scope>
    <source>
        <strain evidence="4">MELC-2E11</strain>
        <tissue evidence="4">Siphon/mantle</tissue>
    </source>
</reference>
<accession>A0ABY7E1J6</accession>
<dbReference type="SUPFAM" id="SSF53067">
    <property type="entry name" value="Actin-like ATPase domain"/>
    <property type="match status" value="3"/>
</dbReference>
<evidence type="ECO:0000313" key="4">
    <source>
        <dbReference type="EMBL" id="WAR02826.1"/>
    </source>
</evidence>
<dbReference type="Gene3D" id="3.30.420.40">
    <property type="match status" value="5"/>
</dbReference>
<keyword evidence="5" id="KW-1185">Reference proteome</keyword>
<keyword evidence="2" id="KW-0547">Nucleotide-binding</keyword>
<gene>
    <name evidence="4" type="ORF">MAR_009384</name>
</gene>
<dbReference type="Gene3D" id="3.90.640.10">
    <property type="entry name" value="Actin, Chain A, domain 4"/>
    <property type="match status" value="2"/>
</dbReference>
<name>A0ABY7E1J6_MYAAR</name>
<organism evidence="4 5">
    <name type="scientific">Mya arenaria</name>
    <name type="common">Soft-shell clam</name>
    <dbReference type="NCBI Taxonomy" id="6604"/>
    <lineage>
        <taxon>Eukaryota</taxon>
        <taxon>Metazoa</taxon>
        <taxon>Spiralia</taxon>
        <taxon>Lophotrochozoa</taxon>
        <taxon>Mollusca</taxon>
        <taxon>Bivalvia</taxon>
        <taxon>Autobranchia</taxon>
        <taxon>Heteroconchia</taxon>
        <taxon>Euheterodonta</taxon>
        <taxon>Imparidentia</taxon>
        <taxon>Neoheterodontei</taxon>
        <taxon>Myida</taxon>
        <taxon>Myoidea</taxon>
        <taxon>Myidae</taxon>
        <taxon>Mya</taxon>
    </lineage>
</organism>
<comment type="similarity">
    <text evidence="1">Belongs to the heat shock protein 70 family.</text>
</comment>
<evidence type="ECO:0000313" key="5">
    <source>
        <dbReference type="Proteomes" id="UP001164746"/>
    </source>
</evidence>
<dbReference type="Proteomes" id="UP001164746">
    <property type="component" value="Chromosome 4"/>
</dbReference>
<dbReference type="EMBL" id="CP111015">
    <property type="protein sequence ID" value="WAR02826.1"/>
    <property type="molecule type" value="Genomic_DNA"/>
</dbReference>
<evidence type="ECO:0000256" key="1">
    <source>
        <dbReference type="ARBA" id="ARBA00007381"/>
    </source>
</evidence>
<keyword evidence="3" id="KW-0067">ATP-binding</keyword>
<dbReference type="PANTHER" id="PTHR14187">
    <property type="entry name" value="ALPHA KINASE/ELONGATION FACTOR 2 KINASE"/>
    <property type="match status" value="1"/>
</dbReference>
<evidence type="ECO:0000256" key="2">
    <source>
        <dbReference type="ARBA" id="ARBA00022741"/>
    </source>
</evidence>
<proteinExistence type="inferred from homology"/>